<evidence type="ECO:0000313" key="5">
    <source>
        <dbReference type="EMBL" id="KAG0457154.1"/>
    </source>
</evidence>
<feature type="chain" id="PRO_5036240287" description="Beta-glucosidase" evidence="4">
    <location>
        <begin position="20"/>
        <end position="501"/>
    </location>
</feature>
<protein>
    <recommendedName>
        <fullName evidence="9">Beta-glucosidase</fullName>
    </recommendedName>
</protein>
<keyword evidence="4" id="KW-0732">Signal</keyword>
<dbReference type="Proteomes" id="UP000636800">
    <property type="component" value="Chromosome 12"/>
</dbReference>
<feature type="signal peptide" evidence="4">
    <location>
        <begin position="1"/>
        <end position="19"/>
    </location>
</feature>
<evidence type="ECO:0000256" key="4">
    <source>
        <dbReference type="SAM" id="SignalP"/>
    </source>
</evidence>
<comment type="caution">
    <text evidence="6">The sequence shown here is derived from an EMBL/GenBank/DDBJ whole genome shotgun (WGS) entry which is preliminary data.</text>
</comment>
<dbReference type="PROSITE" id="PS00653">
    <property type="entry name" value="GLYCOSYL_HYDROL_F1_2"/>
    <property type="match status" value="1"/>
</dbReference>
<reference evidence="7 8" key="1">
    <citation type="journal article" date="2020" name="Nat. Food">
        <title>A phased Vanilla planifolia genome enables genetic improvement of flavour and production.</title>
        <authorList>
            <person name="Hasing T."/>
            <person name="Tang H."/>
            <person name="Brym M."/>
            <person name="Khazi F."/>
            <person name="Huang T."/>
            <person name="Chambers A.H."/>
        </authorList>
    </citation>
    <scope>NUCLEOTIDE SEQUENCE [LARGE SCALE GENOMIC DNA]</scope>
    <source>
        <tissue evidence="6">Leaf</tissue>
    </source>
</reference>
<evidence type="ECO:0000256" key="3">
    <source>
        <dbReference type="RuleBase" id="RU003690"/>
    </source>
</evidence>
<dbReference type="PRINTS" id="PR00131">
    <property type="entry name" value="GLHYDRLASE1"/>
</dbReference>
<evidence type="ECO:0000256" key="1">
    <source>
        <dbReference type="ARBA" id="ARBA00010838"/>
    </source>
</evidence>
<comment type="similarity">
    <text evidence="1 3">Belongs to the glycosyl hydrolase 1 family.</text>
</comment>
<dbReference type="EMBL" id="JADCNM010000012">
    <property type="protein sequence ID" value="KAG0458869.1"/>
    <property type="molecule type" value="Genomic_DNA"/>
</dbReference>
<dbReference type="InterPro" id="IPR017853">
    <property type="entry name" value="GH"/>
</dbReference>
<evidence type="ECO:0000313" key="8">
    <source>
        <dbReference type="Proteomes" id="UP000639772"/>
    </source>
</evidence>
<dbReference type="InterPro" id="IPR033132">
    <property type="entry name" value="GH_1_N_CS"/>
</dbReference>
<dbReference type="GO" id="GO:0008422">
    <property type="term" value="F:beta-glucosidase activity"/>
    <property type="evidence" value="ECO:0007669"/>
    <property type="project" value="TreeGrafter"/>
</dbReference>
<accession>A0A835PSJ5</accession>
<dbReference type="InterPro" id="IPR001360">
    <property type="entry name" value="Glyco_hydro_1"/>
</dbReference>
<dbReference type="Proteomes" id="UP000639772">
    <property type="component" value="Chromosome 12"/>
</dbReference>
<sequence>MKCGLFLLLLSFATLGSKAIKRDDFPEDFVFGSGTSAYQVEGAAAEDGRTPSIWDSFVSYGYGNGSGDVASDGYHKYKEDVKLMAEMGLAAYRFSISWSRLIPNGRGDINPKGLEFYNNLIDELVSHGIQPHVTLSHFDYPQLLQDEYGGWLNRRIVDDFTAFADVCFSKFGDRVSHWVTINEANMVGINGFGLGSVPPGRCSHPYGNCSSGNSIFEPYIVAHHVLLAHSSVVSLYRSKYQGSQRGSIGLNLIIFHFEPKSNSTADQHAGERAWDFFVDWMLEPLTHGDYPETIKKAAGFKLSKFSHDESDQLVGAFDFIGLNYYAVLDVEDCPNDLPPYQRDVMGDMSASLPGFQKKGMPSKPQTLERAASGLRAVLEKMKQRYNNPTIYIHENGLPLKHDGSFNDTNRVKHFIAHLESLHDAMRNGSDTRGYFTWSFVDVLELFQGYEASFGLYYVDFNDKERRRYPMLSSQWYSNFLKRGQNMFGKFESFSEPQSMAI</sequence>
<dbReference type="SUPFAM" id="SSF51445">
    <property type="entry name" value="(Trans)glycosidases"/>
    <property type="match status" value="1"/>
</dbReference>
<dbReference type="GO" id="GO:0005975">
    <property type="term" value="P:carbohydrate metabolic process"/>
    <property type="evidence" value="ECO:0007669"/>
    <property type="project" value="InterPro"/>
</dbReference>
<dbReference type="PANTHER" id="PTHR10353:SF290">
    <property type="entry name" value="4-HYDROXY-7-METHOXY-3-OXO-3,4-DIHYDRO-2H-1,4-BENZOXAZIN-2-YL GLUCOSIDEBETA-D-GLUCOSIDASE"/>
    <property type="match status" value="1"/>
</dbReference>
<evidence type="ECO:0000313" key="7">
    <source>
        <dbReference type="Proteomes" id="UP000636800"/>
    </source>
</evidence>
<keyword evidence="7" id="KW-1185">Reference proteome</keyword>
<dbReference type="EMBL" id="JADCNL010000012">
    <property type="protein sequence ID" value="KAG0457154.1"/>
    <property type="molecule type" value="Genomic_DNA"/>
</dbReference>
<proteinExistence type="inferred from homology"/>
<dbReference type="OrthoDB" id="65569at2759"/>
<dbReference type="AlphaFoldDB" id="A0A835PSJ5"/>
<evidence type="ECO:0000313" key="6">
    <source>
        <dbReference type="EMBL" id="KAG0458869.1"/>
    </source>
</evidence>
<organism evidence="6 8">
    <name type="scientific">Vanilla planifolia</name>
    <name type="common">Vanilla</name>
    <dbReference type="NCBI Taxonomy" id="51239"/>
    <lineage>
        <taxon>Eukaryota</taxon>
        <taxon>Viridiplantae</taxon>
        <taxon>Streptophyta</taxon>
        <taxon>Embryophyta</taxon>
        <taxon>Tracheophyta</taxon>
        <taxon>Spermatophyta</taxon>
        <taxon>Magnoliopsida</taxon>
        <taxon>Liliopsida</taxon>
        <taxon>Asparagales</taxon>
        <taxon>Orchidaceae</taxon>
        <taxon>Vanilloideae</taxon>
        <taxon>Vanilleae</taxon>
        <taxon>Vanilla</taxon>
    </lineage>
</organism>
<evidence type="ECO:0000256" key="2">
    <source>
        <dbReference type="ARBA" id="ARBA00022801"/>
    </source>
</evidence>
<dbReference type="Gene3D" id="3.20.20.80">
    <property type="entry name" value="Glycosidases"/>
    <property type="match status" value="1"/>
</dbReference>
<dbReference type="Pfam" id="PF00232">
    <property type="entry name" value="Glyco_hydro_1"/>
    <property type="match status" value="1"/>
</dbReference>
<keyword evidence="2" id="KW-0378">Hydrolase</keyword>
<dbReference type="PANTHER" id="PTHR10353">
    <property type="entry name" value="GLYCOSYL HYDROLASE"/>
    <property type="match status" value="1"/>
</dbReference>
<evidence type="ECO:0008006" key="9">
    <source>
        <dbReference type="Google" id="ProtNLM"/>
    </source>
</evidence>
<gene>
    <name evidence="6" type="ORF">HPP92_021997</name>
    <name evidence="5" type="ORF">HPP92_022311</name>
</gene>
<dbReference type="FunFam" id="3.20.20.80:FF:000022">
    <property type="entry name" value="Beta-glucosidase 11"/>
    <property type="match status" value="1"/>
</dbReference>
<name>A0A835PSJ5_VANPL</name>